<gene>
    <name evidence="3" type="ORF">VP01_729g5</name>
</gene>
<dbReference type="Proteomes" id="UP000037035">
    <property type="component" value="Unassembled WGS sequence"/>
</dbReference>
<evidence type="ECO:0000313" key="4">
    <source>
        <dbReference type="Proteomes" id="UP000037035"/>
    </source>
</evidence>
<protein>
    <submittedName>
        <fullName evidence="3">Uncharacterized protein</fullName>
    </submittedName>
</protein>
<keyword evidence="2" id="KW-0812">Transmembrane</keyword>
<reference evidence="3 4" key="1">
    <citation type="submission" date="2015-08" db="EMBL/GenBank/DDBJ databases">
        <title>Next Generation Sequencing and Analysis of the Genome of Puccinia sorghi L Schw, the Causal Agent of Maize Common Rust.</title>
        <authorList>
            <person name="Rochi L."/>
            <person name="Burguener G."/>
            <person name="Darino M."/>
            <person name="Turjanski A."/>
            <person name="Kreff E."/>
            <person name="Dieguez M.J."/>
            <person name="Sacco F."/>
        </authorList>
    </citation>
    <scope>NUCLEOTIDE SEQUENCE [LARGE SCALE GENOMIC DNA]</scope>
    <source>
        <strain evidence="3 4">RO10H11247</strain>
    </source>
</reference>
<keyword evidence="4" id="KW-1185">Reference proteome</keyword>
<name>A0A0L6UF71_9BASI</name>
<sequence length="478" mass="54513">MSRIVHRSPLPKFFDYVAPPAARRIRRPLPENRGMGLQPPKIGSANPKSHDKILVSSILWGLQLEFRLLEWGLHLQNQIQGKSHDPWLQLQSWVRPARAQPPISTTNNPTKNLAQPKIPPHTPKKIPTFLHKKWPPEMQKHKKIKNNKKMMNTMKKKKNSVIEHMDVVEKKADQKVKYSAGLNQANIKNIAVLDKKLLDKDKIIENIDPEDGKQSGEDCGMKSSPTNSSSPLLTIPKKWLIRIIFSNVTIFSICTLFFSFLILIFWHSIIACFFFFLKNRGGLAVQNQRNHNPHNNPKFICCICSPFSCHGGKVPRWDSMLLQSVSKKIESSLRIDKFNRAIAIGIQEMKEKGVWKLPVSNSSHNHPPSSDPAAHDVINKKIENKIKQEISSSCNLTSPLSSSFFTNAVESPNHKLLAQFHQQMINTQKSLLSLQSLSWKNNSLCPQKSSEKIRRRAETLEESADLNRVVRKMKVKNC</sequence>
<proteinExistence type="predicted"/>
<organism evidence="3 4">
    <name type="scientific">Puccinia sorghi</name>
    <dbReference type="NCBI Taxonomy" id="27349"/>
    <lineage>
        <taxon>Eukaryota</taxon>
        <taxon>Fungi</taxon>
        <taxon>Dikarya</taxon>
        <taxon>Basidiomycota</taxon>
        <taxon>Pucciniomycotina</taxon>
        <taxon>Pucciniomycetes</taxon>
        <taxon>Pucciniales</taxon>
        <taxon>Pucciniaceae</taxon>
        <taxon>Puccinia</taxon>
    </lineage>
</organism>
<accession>A0A0L6UF71</accession>
<feature type="region of interest" description="Disordered" evidence="1">
    <location>
        <begin position="99"/>
        <end position="124"/>
    </location>
</feature>
<evidence type="ECO:0000313" key="3">
    <source>
        <dbReference type="EMBL" id="KNZ46410.1"/>
    </source>
</evidence>
<evidence type="ECO:0000256" key="2">
    <source>
        <dbReference type="SAM" id="Phobius"/>
    </source>
</evidence>
<feature type="compositionally biased region" description="Basic and acidic residues" evidence="1">
    <location>
        <begin position="208"/>
        <end position="220"/>
    </location>
</feature>
<evidence type="ECO:0000256" key="1">
    <source>
        <dbReference type="SAM" id="MobiDB-lite"/>
    </source>
</evidence>
<keyword evidence="2" id="KW-1133">Transmembrane helix</keyword>
<dbReference type="VEuPathDB" id="FungiDB:VP01_729g5"/>
<dbReference type="EMBL" id="LAVV01012716">
    <property type="protein sequence ID" value="KNZ46410.1"/>
    <property type="molecule type" value="Genomic_DNA"/>
</dbReference>
<feature type="compositionally biased region" description="Polar residues" evidence="1">
    <location>
        <begin position="102"/>
        <end position="113"/>
    </location>
</feature>
<keyword evidence="2" id="KW-0472">Membrane</keyword>
<comment type="caution">
    <text evidence="3">The sequence shown here is derived from an EMBL/GenBank/DDBJ whole genome shotgun (WGS) entry which is preliminary data.</text>
</comment>
<feature type="transmembrane region" description="Helical" evidence="2">
    <location>
        <begin position="250"/>
        <end position="277"/>
    </location>
</feature>
<feature type="region of interest" description="Disordered" evidence="1">
    <location>
        <begin position="208"/>
        <end position="229"/>
    </location>
</feature>
<dbReference type="AlphaFoldDB" id="A0A0L6UF71"/>